<dbReference type="Proteomes" id="UP000249610">
    <property type="component" value="Unassembled WGS sequence"/>
</dbReference>
<keyword evidence="1" id="KW-0812">Transmembrane</keyword>
<gene>
    <name evidence="2" type="ORF">LV83_00465</name>
</gene>
<accession>A0A327PUQ3</accession>
<feature type="transmembrane region" description="Helical" evidence="1">
    <location>
        <begin position="12"/>
        <end position="30"/>
    </location>
</feature>
<feature type="transmembrane region" description="Helical" evidence="1">
    <location>
        <begin position="42"/>
        <end position="64"/>
    </location>
</feature>
<evidence type="ECO:0000256" key="1">
    <source>
        <dbReference type="SAM" id="Phobius"/>
    </source>
</evidence>
<keyword evidence="1" id="KW-0472">Membrane</keyword>
<keyword evidence="1" id="KW-1133">Transmembrane helix</keyword>
<feature type="transmembrane region" description="Helical" evidence="1">
    <location>
        <begin position="116"/>
        <end position="139"/>
    </location>
</feature>
<evidence type="ECO:0000313" key="2">
    <source>
        <dbReference type="EMBL" id="RAI95214.1"/>
    </source>
</evidence>
<sequence length="254" mass="29736">MMDSRFYQIFTDWYLIAISFLLIVGIFYFLKLPNHLKVSKIFWFPFLILVFTVIYENMGGYLKYNFEFNKLVNAALGNEENPTYNVWLFNIGYYQIGTILYLFLIKNWLVPSKKKYINWLVFVFIVLVIAIQLLGIEPIYTSQPIIFAIGANMILVGSGLYFIGLITEDNYLNSNPFKLLSFWQMTFILFTYSLTYINSVALLYLWNINKELAISLMQINRVLGVINLSLLVLWVASPKLTNIFETEPYYHGSI</sequence>
<feature type="transmembrane region" description="Helical" evidence="1">
    <location>
        <begin position="84"/>
        <end position="104"/>
    </location>
</feature>
<feature type="transmembrane region" description="Helical" evidence="1">
    <location>
        <begin position="145"/>
        <end position="166"/>
    </location>
</feature>
<name>A0A327PUQ3_9BACT</name>
<dbReference type="EMBL" id="QLLK01000001">
    <property type="protein sequence ID" value="RAI95214.1"/>
    <property type="molecule type" value="Genomic_DNA"/>
</dbReference>
<feature type="transmembrane region" description="Helical" evidence="1">
    <location>
        <begin position="212"/>
        <end position="236"/>
    </location>
</feature>
<reference evidence="2 3" key="1">
    <citation type="submission" date="2018-06" db="EMBL/GenBank/DDBJ databases">
        <title>Genomic Encyclopedia of Archaeal and Bacterial Type Strains, Phase II (KMG-II): from individual species to whole genera.</title>
        <authorList>
            <person name="Goeker M."/>
        </authorList>
    </citation>
    <scope>NUCLEOTIDE SEQUENCE [LARGE SCALE GENOMIC DNA]</scope>
    <source>
        <strain evidence="2 3">DSM 23446</strain>
    </source>
</reference>
<organism evidence="2 3">
    <name type="scientific">Algoriphagus yeomjeoni</name>
    <dbReference type="NCBI Taxonomy" id="291403"/>
    <lineage>
        <taxon>Bacteria</taxon>
        <taxon>Pseudomonadati</taxon>
        <taxon>Bacteroidota</taxon>
        <taxon>Cytophagia</taxon>
        <taxon>Cytophagales</taxon>
        <taxon>Cyclobacteriaceae</taxon>
        <taxon>Algoriphagus</taxon>
    </lineage>
</organism>
<feature type="transmembrane region" description="Helical" evidence="1">
    <location>
        <begin position="187"/>
        <end position="206"/>
    </location>
</feature>
<comment type="caution">
    <text evidence="2">The sequence shown here is derived from an EMBL/GenBank/DDBJ whole genome shotgun (WGS) entry which is preliminary data.</text>
</comment>
<evidence type="ECO:0008006" key="4">
    <source>
        <dbReference type="Google" id="ProtNLM"/>
    </source>
</evidence>
<dbReference type="AlphaFoldDB" id="A0A327PUQ3"/>
<proteinExistence type="predicted"/>
<evidence type="ECO:0000313" key="3">
    <source>
        <dbReference type="Proteomes" id="UP000249610"/>
    </source>
</evidence>
<keyword evidence="3" id="KW-1185">Reference proteome</keyword>
<protein>
    <recommendedName>
        <fullName evidence="4">Histidine kinase N-terminal 7TM region domain-containing protein</fullName>
    </recommendedName>
</protein>